<dbReference type="GO" id="GO:0016192">
    <property type="term" value="P:vesicle-mediated transport"/>
    <property type="evidence" value="ECO:0007669"/>
    <property type="project" value="InterPro"/>
</dbReference>
<dbReference type="STRING" id="1097556.R4XI41"/>
<evidence type="ECO:0000259" key="2">
    <source>
        <dbReference type="PROSITE" id="PS51140"/>
    </source>
</evidence>
<dbReference type="InterPro" id="IPR003892">
    <property type="entry name" value="CUE"/>
</dbReference>
<dbReference type="Gene3D" id="1.10.8.10">
    <property type="entry name" value="DNA helicase RuvA subunit, C-terminal domain"/>
    <property type="match status" value="1"/>
</dbReference>
<proteinExistence type="predicted"/>
<dbReference type="SUPFAM" id="SSF109993">
    <property type="entry name" value="VPS9 domain"/>
    <property type="match status" value="1"/>
</dbReference>
<feature type="compositionally biased region" description="Basic and acidic residues" evidence="1">
    <location>
        <begin position="33"/>
        <end position="45"/>
    </location>
</feature>
<dbReference type="Pfam" id="PF18151">
    <property type="entry name" value="DUF5601"/>
    <property type="match status" value="1"/>
</dbReference>
<dbReference type="InterPro" id="IPR037191">
    <property type="entry name" value="VPS9_dom_sf"/>
</dbReference>
<dbReference type="GO" id="GO:0043130">
    <property type="term" value="F:ubiquitin binding"/>
    <property type="evidence" value="ECO:0007669"/>
    <property type="project" value="InterPro"/>
</dbReference>
<dbReference type="Proteomes" id="UP000013776">
    <property type="component" value="Unassembled WGS sequence"/>
</dbReference>
<dbReference type="PROSITE" id="PS51140">
    <property type="entry name" value="CUE"/>
    <property type="match status" value="1"/>
</dbReference>
<dbReference type="InterPro" id="IPR045046">
    <property type="entry name" value="Vps9-like"/>
</dbReference>
<dbReference type="PANTHER" id="PTHR23101">
    <property type="entry name" value="RAB GDP/GTP EXCHANGE FACTOR"/>
    <property type="match status" value="1"/>
</dbReference>
<accession>R4XI41</accession>
<name>R4XI41_TAPDE</name>
<keyword evidence="5" id="KW-1185">Reference proteome</keyword>
<dbReference type="AlphaFoldDB" id="R4XI41"/>
<feature type="compositionally biased region" description="Low complexity" evidence="1">
    <location>
        <begin position="56"/>
        <end position="66"/>
    </location>
</feature>
<evidence type="ECO:0000259" key="3">
    <source>
        <dbReference type="PROSITE" id="PS51205"/>
    </source>
</evidence>
<dbReference type="InterPro" id="IPR003123">
    <property type="entry name" value="VPS9"/>
</dbReference>
<dbReference type="Pfam" id="PF02204">
    <property type="entry name" value="VPS9"/>
    <property type="match status" value="1"/>
</dbReference>
<dbReference type="OrthoDB" id="300289at2759"/>
<evidence type="ECO:0000313" key="5">
    <source>
        <dbReference type="Proteomes" id="UP000013776"/>
    </source>
</evidence>
<sequence length="620" mass="68854">MARSDDKAATPADILNTNLLEIDPWSEVENDVRETQHFAPYRDDPADVPQPSKAQTITETTELTIESDGPHTPTDVAPRGASPNLLDNEDAVEATGELRSILSQQHPPTPSVSSSRSRRQSYSFSKKPTPEPELPFDFNRFQEQLRSASAAPVAKYMKSFLQEFSKRQWSNTEQQKIVHDFLEFIRGKMLVYEPFKSASEAEFDNAREGMEKLIMNRLYPELFPPSIVVRLGKTLTQKLGHGEDLDRDRILNDKIKIYSWVNEKHLDITYGPSNERFLNLAAIEISKLDQFRAPRDKIICVLNCCKVIFGLLRHAGSDESADGFIPFLILTLLRANVANLCSHVTFVQSFRNPDKLSGEAGYYLSSLQGAINFIEVLDRQSLTITDEEYERNVEKSIQRIKLEDSVVPPSPATPIVANLSRTGLQLPSKDLVFEKATGLLNIAKPSLSAVGRLFSQEGQPEDDYISDQDLNQKSRPGSGSQKSHSYIESSAFSSLESDGYDENDRPRLPLRQSTTEAHPGSLSSSAPGESGTPLGSFGAGLRDYFPARPSIPPTPVPQRSRVEITQEEADAAKVKERQETLNTLSAMFENVEIGVIEMVLDEKRGKVGASIDALLEIGGA</sequence>
<feature type="compositionally biased region" description="Polar residues" evidence="1">
    <location>
        <begin position="468"/>
        <end position="496"/>
    </location>
</feature>
<dbReference type="GO" id="GO:0031267">
    <property type="term" value="F:small GTPase binding"/>
    <property type="evidence" value="ECO:0007669"/>
    <property type="project" value="TreeGrafter"/>
</dbReference>
<feature type="region of interest" description="Disordered" evidence="1">
    <location>
        <begin position="33"/>
        <end position="86"/>
    </location>
</feature>
<gene>
    <name evidence="4" type="ORF">TAPDE_004539</name>
</gene>
<dbReference type="InterPro" id="IPR009060">
    <property type="entry name" value="UBA-like_sf"/>
</dbReference>
<dbReference type="eggNOG" id="KOG2319">
    <property type="taxonomic scope" value="Eukaryota"/>
</dbReference>
<organism evidence="4 5">
    <name type="scientific">Taphrina deformans (strain PYCC 5710 / ATCC 11124 / CBS 356.35 / IMI 108563 / JCM 9778 / NBRC 8474)</name>
    <name type="common">Peach leaf curl fungus</name>
    <name type="synonym">Lalaria deformans</name>
    <dbReference type="NCBI Taxonomy" id="1097556"/>
    <lineage>
        <taxon>Eukaryota</taxon>
        <taxon>Fungi</taxon>
        <taxon>Dikarya</taxon>
        <taxon>Ascomycota</taxon>
        <taxon>Taphrinomycotina</taxon>
        <taxon>Taphrinomycetes</taxon>
        <taxon>Taphrinales</taxon>
        <taxon>Taphrinaceae</taxon>
        <taxon>Taphrina</taxon>
    </lineage>
</organism>
<feature type="region of interest" description="Disordered" evidence="1">
    <location>
        <begin position="99"/>
        <end position="136"/>
    </location>
</feature>
<evidence type="ECO:0000313" key="4">
    <source>
        <dbReference type="EMBL" id="CCG84144.1"/>
    </source>
</evidence>
<evidence type="ECO:0000256" key="1">
    <source>
        <dbReference type="SAM" id="MobiDB-lite"/>
    </source>
</evidence>
<dbReference type="GO" id="GO:0005085">
    <property type="term" value="F:guanyl-nucleotide exchange factor activity"/>
    <property type="evidence" value="ECO:0007669"/>
    <property type="project" value="InterPro"/>
</dbReference>
<dbReference type="Gene3D" id="1.10.246.120">
    <property type="match status" value="1"/>
</dbReference>
<dbReference type="GO" id="GO:0030139">
    <property type="term" value="C:endocytic vesicle"/>
    <property type="evidence" value="ECO:0007669"/>
    <property type="project" value="TreeGrafter"/>
</dbReference>
<feature type="compositionally biased region" description="Polar residues" evidence="1">
    <location>
        <begin position="511"/>
        <end position="527"/>
    </location>
</feature>
<dbReference type="PROSITE" id="PS51205">
    <property type="entry name" value="VPS9"/>
    <property type="match status" value="1"/>
</dbReference>
<dbReference type="GO" id="GO:0005829">
    <property type="term" value="C:cytosol"/>
    <property type="evidence" value="ECO:0007669"/>
    <property type="project" value="TreeGrafter"/>
</dbReference>
<comment type="caution">
    <text evidence="4">The sequence shown here is derived from an EMBL/GenBank/DDBJ whole genome shotgun (WGS) entry which is preliminary data.</text>
</comment>
<dbReference type="PANTHER" id="PTHR23101:SF25">
    <property type="entry name" value="GTPASE-ACTIVATING PROTEIN AND VPS9 DOMAIN-CONTAINING PROTEIN 1"/>
    <property type="match status" value="1"/>
</dbReference>
<dbReference type="EMBL" id="CAHR02000206">
    <property type="protein sequence ID" value="CCG84144.1"/>
    <property type="molecule type" value="Genomic_DNA"/>
</dbReference>
<dbReference type="SUPFAM" id="SSF46934">
    <property type="entry name" value="UBA-like"/>
    <property type="match status" value="1"/>
</dbReference>
<dbReference type="VEuPathDB" id="FungiDB:TAPDE_004539"/>
<dbReference type="Gene3D" id="1.20.1050.80">
    <property type="entry name" value="VPS9 domain"/>
    <property type="match status" value="1"/>
</dbReference>
<feature type="domain" description="CUE" evidence="2">
    <location>
        <begin position="576"/>
        <end position="619"/>
    </location>
</feature>
<dbReference type="SMART" id="SM00167">
    <property type="entry name" value="VPS9"/>
    <property type="match status" value="1"/>
</dbReference>
<dbReference type="InterPro" id="IPR041545">
    <property type="entry name" value="DUF5601"/>
</dbReference>
<protein>
    <submittedName>
        <fullName evidence="4">Uncharacterized protein</fullName>
    </submittedName>
</protein>
<dbReference type="Pfam" id="PF02845">
    <property type="entry name" value="CUE"/>
    <property type="match status" value="1"/>
</dbReference>
<feature type="region of interest" description="Disordered" evidence="1">
    <location>
        <begin position="458"/>
        <end position="561"/>
    </location>
</feature>
<reference evidence="4 5" key="1">
    <citation type="journal article" date="2013" name="MBio">
        <title>Genome sequencing of the plant pathogen Taphrina deformans, the causal agent of peach leaf curl.</title>
        <authorList>
            <person name="Cisse O.H."/>
            <person name="Almeida J.M.G.C.F."/>
            <person name="Fonseca A."/>
            <person name="Kumar A.A."/>
            <person name="Salojaervi J."/>
            <person name="Overmyer K."/>
            <person name="Hauser P.M."/>
            <person name="Pagni M."/>
        </authorList>
    </citation>
    <scope>NUCLEOTIDE SEQUENCE [LARGE SCALE GENOMIC DNA]</scope>
    <source>
        <strain evidence="5">PYCC 5710 / ATCC 11124 / CBS 356.35 / IMI 108563 / JCM 9778 / NBRC 8474</strain>
    </source>
</reference>
<feature type="domain" description="VPS9" evidence="3">
    <location>
        <begin position="245"/>
        <end position="383"/>
    </location>
</feature>
<feature type="compositionally biased region" description="Low complexity" evidence="1">
    <location>
        <begin position="111"/>
        <end position="125"/>
    </location>
</feature>